<keyword evidence="3" id="KW-0732">Signal</keyword>
<feature type="transmembrane region" description="Helical" evidence="7">
    <location>
        <begin position="55"/>
        <end position="76"/>
    </location>
</feature>
<keyword evidence="7" id="KW-0812">Transmembrane</keyword>
<gene>
    <name evidence="9" type="ORF">E3N88_33501</name>
</gene>
<evidence type="ECO:0000313" key="9">
    <source>
        <dbReference type="EMBL" id="KAD3337980.1"/>
    </source>
</evidence>
<evidence type="ECO:0000256" key="3">
    <source>
        <dbReference type="ARBA" id="ARBA00022729"/>
    </source>
</evidence>
<evidence type="ECO:0000256" key="5">
    <source>
        <dbReference type="ARBA" id="ARBA00023136"/>
    </source>
</evidence>
<dbReference type="InterPro" id="IPR005018">
    <property type="entry name" value="DOMON_domain"/>
</dbReference>
<evidence type="ECO:0000256" key="7">
    <source>
        <dbReference type="SAM" id="Phobius"/>
    </source>
</evidence>
<organism evidence="9 10">
    <name type="scientific">Mikania micrantha</name>
    <name type="common">bitter vine</name>
    <dbReference type="NCBI Taxonomy" id="192012"/>
    <lineage>
        <taxon>Eukaryota</taxon>
        <taxon>Viridiplantae</taxon>
        <taxon>Streptophyta</taxon>
        <taxon>Embryophyta</taxon>
        <taxon>Tracheophyta</taxon>
        <taxon>Spermatophyta</taxon>
        <taxon>Magnoliopsida</taxon>
        <taxon>eudicotyledons</taxon>
        <taxon>Gunneridae</taxon>
        <taxon>Pentapetalae</taxon>
        <taxon>asterids</taxon>
        <taxon>campanulids</taxon>
        <taxon>Asterales</taxon>
        <taxon>Asteraceae</taxon>
        <taxon>Asteroideae</taxon>
        <taxon>Heliantheae alliance</taxon>
        <taxon>Eupatorieae</taxon>
        <taxon>Mikania</taxon>
    </lineage>
</organism>
<feature type="domain" description="DOMON" evidence="8">
    <location>
        <begin position="99"/>
        <end position="219"/>
    </location>
</feature>
<name>A0A5N6MBP3_9ASTR</name>
<dbReference type="PANTHER" id="PTHR23130">
    <property type="entry name" value="CYTOCHROME B561 AND DOMON DOMAIN-CONTAINING PROTEIN"/>
    <property type="match status" value="1"/>
</dbReference>
<dbReference type="InterPro" id="IPR036408">
    <property type="entry name" value="PSI_PsaA/B_sf"/>
</dbReference>
<evidence type="ECO:0000313" key="10">
    <source>
        <dbReference type="Proteomes" id="UP000326396"/>
    </source>
</evidence>
<keyword evidence="2" id="KW-0813">Transport</keyword>
<keyword evidence="10" id="KW-1185">Reference proteome</keyword>
<reference evidence="9 10" key="1">
    <citation type="submission" date="2019-05" db="EMBL/GenBank/DDBJ databases">
        <title>Mikania micrantha, genome provides insights into the molecular mechanism of rapid growth.</title>
        <authorList>
            <person name="Liu B."/>
        </authorList>
    </citation>
    <scope>NUCLEOTIDE SEQUENCE [LARGE SCALE GENOMIC DNA]</scope>
    <source>
        <strain evidence="9">NLD-2019</strain>
        <tissue evidence="9">Leaf</tissue>
    </source>
</reference>
<proteinExistence type="predicted"/>
<evidence type="ECO:0000256" key="6">
    <source>
        <dbReference type="SAM" id="MobiDB-lite"/>
    </source>
</evidence>
<evidence type="ECO:0000256" key="4">
    <source>
        <dbReference type="ARBA" id="ARBA00022982"/>
    </source>
</evidence>
<dbReference type="Gene3D" id="1.20.1130.10">
    <property type="entry name" value="Photosystem I PsaA/PsaB"/>
    <property type="match status" value="1"/>
</dbReference>
<dbReference type="EMBL" id="SZYD01000016">
    <property type="protein sequence ID" value="KAD3337980.1"/>
    <property type="molecule type" value="Genomic_DNA"/>
</dbReference>
<dbReference type="GO" id="GO:0016020">
    <property type="term" value="C:membrane"/>
    <property type="evidence" value="ECO:0007669"/>
    <property type="project" value="UniProtKB-SubCell"/>
</dbReference>
<feature type="compositionally biased region" description="Low complexity" evidence="6">
    <location>
        <begin position="247"/>
        <end position="258"/>
    </location>
</feature>
<dbReference type="PANTHER" id="PTHR23130:SF167">
    <property type="entry name" value="CYTOCHROME B561 AND DOMON DOMAIN-CONTAINING PROTEIN"/>
    <property type="match status" value="1"/>
</dbReference>
<keyword evidence="7" id="KW-1133">Transmembrane helix</keyword>
<accession>A0A5N6MBP3</accession>
<feature type="region of interest" description="Disordered" evidence="6">
    <location>
        <begin position="247"/>
        <end position="269"/>
    </location>
</feature>
<dbReference type="InterPro" id="IPR001280">
    <property type="entry name" value="PSI_PsaA/B"/>
</dbReference>
<dbReference type="CDD" id="cd09629">
    <property type="entry name" value="DOMON_CIL1_like"/>
    <property type="match status" value="1"/>
</dbReference>
<dbReference type="Pfam" id="PF04526">
    <property type="entry name" value="DUF568"/>
    <property type="match status" value="1"/>
</dbReference>
<dbReference type="InterPro" id="IPR045265">
    <property type="entry name" value="AIR12_DOMON"/>
</dbReference>
<comment type="caution">
    <text evidence="9">The sequence shown here is derived from an EMBL/GenBank/DDBJ whole genome shotgun (WGS) entry which is preliminary data.</text>
</comment>
<dbReference type="PROSITE" id="PS50836">
    <property type="entry name" value="DOMON"/>
    <property type="match status" value="1"/>
</dbReference>
<keyword evidence="5 7" id="KW-0472">Membrane</keyword>
<evidence type="ECO:0000259" key="8">
    <source>
        <dbReference type="PROSITE" id="PS50836"/>
    </source>
</evidence>
<dbReference type="Pfam" id="PF00223">
    <property type="entry name" value="PsaA_PsaB"/>
    <property type="match status" value="1"/>
</dbReference>
<evidence type="ECO:0000256" key="2">
    <source>
        <dbReference type="ARBA" id="ARBA00022448"/>
    </source>
</evidence>
<dbReference type="Proteomes" id="UP000326396">
    <property type="component" value="Linkage Group LG6"/>
</dbReference>
<sequence>MQSDVWGGLSDQEVGTHITGGNFAKSSITINWWLRDFLWAHASQITKMKKLHNKFGFKGVFLSFTIIATLFSSSFAQTCSNYAFASNKVFTTCKDLPFLNSFLHYTYNPSSKTLKISYPHTNVGSSGWVAWAINPTSQGMAGSQALVAFKQSNAKMKGYTLSIDPGGLRWSYSTRLQEGDLSFPVSDLSAAYSNNEIVIFAALDIQNVSTNLNHVWQDGQVSNDAPMVHATSGDNIRSMGTLNVLSGQSGSAPGAAGSTNNNQRNVREF</sequence>
<evidence type="ECO:0000256" key="1">
    <source>
        <dbReference type="ARBA" id="ARBA00004370"/>
    </source>
</evidence>
<dbReference type="GO" id="GO:0009579">
    <property type="term" value="C:thylakoid"/>
    <property type="evidence" value="ECO:0007669"/>
    <property type="project" value="InterPro"/>
</dbReference>
<dbReference type="OrthoDB" id="2419613at2759"/>
<dbReference type="GO" id="GO:0015979">
    <property type="term" value="P:photosynthesis"/>
    <property type="evidence" value="ECO:0007669"/>
    <property type="project" value="InterPro"/>
</dbReference>
<keyword evidence="4" id="KW-0249">Electron transport</keyword>
<comment type="subcellular location">
    <subcellularLocation>
        <location evidence="1">Membrane</location>
    </subcellularLocation>
</comment>
<protein>
    <recommendedName>
        <fullName evidence="8">DOMON domain-containing protein</fullName>
    </recommendedName>
</protein>
<dbReference type="AlphaFoldDB" id="A0A5N6MBP3"/>
<feature type="compositionally biased region" description="Polar residues" evidence="6">
    <location>
        <begin position="259"/>
        <end position="269"/>
    </location>
</feature>